<dbReference type="GO" id="GO:0008170">
    <property type="term" value="F:N-methyltransferase activity"/>
    <property type="evidence" value="ECO:0007669"/>
    <property type="project" value="UniProtKB-ARBA"/>
</dbReference>
<dbReference type="Proteomes" id="UP000195755">
    <property type="component" value="Chromosome"/>
</dbReference>
<evidence type="ECO:0000313" key="7">
    <source>
        <dbReference type="Proteomes" id="UP000195755"/>
    </source>
</evidence>
<comment type="similarity">
    <text evidence="1">Belongs to the eukaryotic/archaeal PrmC-related family.</text>
</comment>
<dbReference type="PANTHER" id="PTHR45875">
    <property type="entry name" value="METHYLTRANSFERASE N6AMT1"/>
    <property type="match status" value="1"/>
</dbReference>
<dbReference type="RefSeq" id="WP_087925118.1">
    <property type="nucleotide sequence ID" value="NZ_CP021744.1"/>
</dbReference>
<dbReference type="NCBIfam" id="TIGR00537">
    <property type="entry name" value="hemK_rel_arch"/>
    <property type="match status" value="1"/>
</dbReference>
<proteinExistence type="inferred from homology"/>
<evidence type="ECO:0000313" key="6">
    <source>
        <dbReference type="EMBL" id="ARZ66503.1"/>
    </source>
</evidence>
<dbReference type="GO" id="GO:0003676">
    <property type="term" value="F:nucleic acid binding"/>
    <property type="evidence" value="ECO:0007669"/>
    <property type="project" value="InterPro"/>
</dbReference>
<dbReference type="PROSITE" id="PS00092">
    <property type="entry name" value="N6_MTASE"/>
    <property type="match status" value="1"/>
</dbReference>
<dbReference type="KEGG" id="salj:SMD11_0837"/>
<dbReference type="SUPFAM" id="SSF53335">
    <property type="entry name" value="S-adenosyl-L-methionine-dependent methyltransferases"/>
    <property type="match status" value="1"/>
</dbReference>
<evidence type="ECO:0000256" key="4">
    <source>
        <dbReference type="ARBA" id="ARBA00022691"/>
    </source>
</evidence>
<accession>A0A1Z2KWT2</accession>
<dbReference type="GO" id="GO:0035657">
    <property type="term" value="C:eRF1 methyltransferase complex"/>
    <property type="evidence" value="ECO:0007669"/>
    <property type="project" value="TreeGrafter"/>
</dbReference>
<dbReference type="AlphaFoldDB" id="A0A1Z2KWT2"/>
<dbReference type="InterPro" id="IPR029063">
    <property type="entry name" value="SAM-dependent_MTases_sf"/>
</dbReference>
<dbReference type="EMBL" id="CP021744">
    <property type="protein sequence ID" value="ARZ66503.1"/>
    <property type="molecule type" value="Genomic_DNA"/>
</dbReference>
<sequence>MWFFRLPGVYAPQEDTAALLEALARERLPRGAAVLDVGTGSGVLAVEAARRRARVVAVDTSCRAVLTTRLNARLAGVRVRALRGELSAAGPEGPFDLVLANPPYVPAPDDARHRRGPRRAWAGGPDGRAVLDRLCEELPDLLRPGARVLIVHSAVSGPERTVRALEKGGLSAEVTSRRVVAFGPVMRGQAAWLRKRGLIGADEGREELVVVRGEYRA</sequence>
<dbReference type="InterPro" id="IPR007848">
    <property type="entry name" value="Small_mtfrase_dom"/>
</dbReference>
<organism evidence="6 7">
    <name type="scientific">Streptomyces albireticuli</name>
    <dbReference type="NCBI Taxonomy" id="1940"/>
    <lineage>
        <taxon>Bacteria</taxon>
        <taxon>Bacillati</taxon>
        <taxon>Actinomycetota</taxon>
        <taxon>Actinomycetes</taxon>
        <taxon>Kitasatosporales</taxon>
        <taxon>Streptomycetaceae</taxon>
        <taxon>Streptomyces</taxon>
    </lineage>
</organism>
<keyword evidence="2 6" id="KW-0489">Methyltransferase</keyword>
<evidence type="ECO:0000256" key="3">
    <source>
        <dbReference type="ARBA" id="ARBA00022679"/>
    </source>
</evidence>
<dbReference type="GO" id="GO:0032259">
    <property type="term" value="P:methylation"/>
    <property type="evidence" value="ECO:0007669"/>
    <property type="project" value="UniProtKB-KW"/>
</dbReference>
<evidence type="ECO:0000256" key="1">
    <source>
        <dbReference type="ARBA" id="ARBA00006149"/>
    </source>
</evidence>
<gene>
    <name evidence="6" type="ORF">SMD11_0837</name>
</gene>
<feature type="domain" description="Methyltransferase small" evidence="5">
    <location>
        <begin position="2"/>
        <end position="105"/>
    </location>
</feature>
<dbReference type="Gene3D" id="3.40.50.150">
    <property type="entry name" value="Vaccinia Virus protein VP39"/>
    <property type="match status" value="1"/>
</dbReference>
<evidence type="ECO:0000259" key="5">
    <source>
        <dbReference type="Pfam" id="PF05175"/>
    </source>
</evidence>
<protein>
    <submittedName>
        <fullName evidence="6">Methyltransferase</fullName>
    </submittedName>
</protein>
<dbReference type="OrthoDB" id="8746524at2"/>
<keyword evidence="4" id="KW-0949">S-adenosyl-L-methionine</keyword>
<dbReference type="GO" id="GO:0008276">
    <property type="term" value="F:protein methyltransferase activity"/>
    <property type="evidence" value="ECO:0007669"/>
    <property type="project" value="TreeGrafter"/>
</dbReference>
<reference evidence="6 7" key="1">
    <citation type="submission" date="2017-06" db="EMBL/GenBank/DDBJ databases">
        <title>Streptomyces albireticuli Genome sequencing and assembly.</title>
        <authorList>
            <person name="Wang Y."/>
            <person name="Du B."/>
            <person name="Ding Y."/>
            <person name="Liu H."/>
            <person name="Hou Q."/>
            <person name="Liu K."/>
            <person name="Yao L."/>
            <person name="Wang C."/>
        </authorList>
    </citation>
    <scope>NUCLEOTIDE SEQUENCE [LARGE SCALE GENOMIC DNA]</scope>
    <source>
        <strain evidence="6 7">MDJK11</strain>
    </source>
</reference>
<dbReference type="GO" id="GO:0008757">
    <property type="term" value="F:S-adenosylmethionine-dependent methyltransferase activity"/>
    <property type="evidence" value="ECO:0007669"/>
    <property type="project" value="TreeGrafter"/>
</dbReference>
<keyword evidence="3 6" id="KW-0808">Transferase</keyword>
<dbReference type="InterPro" id="IPR002052">
    <property type="entry name" value="DNA_methylase_N6_adenine_CS"/>
</dbReference>
<dbReference type="InterPro" id="IPR052190">
    <property type="entry name" value="Euk-Arch_PrmC-MTase"/>
</dbReference>
<name>A0A1Z2KWT2_9ACTN</name>
<dbReference type="PANTHER" id="PTHR45875:SF1">
    <property type="entry name" value="METHYLTRANSFERASE N6AMT1"/>
    <property type="match status" value="1"/>
</dbReference>
<dbReference type="Pfam" id="PF05175">
    <property type="entry name" value="MTS"/>
    <property type="match status" value="1"/>
</dbReference>
<evidence type="ECO:0000256" key="2">
    <source>
        <dbReference type="ARBA" id="ARBA00022603"/>
    </source>
</evidence>
<dbReference type="InterPro" id="IPR004557">
    <property type="entry name" value="PrmC-related"/>
</dbReference>